<protein>
    <submittedName>
        <fullName evidence="2">Uncharacterized protein</fullName>
    </submittedName>
</protein>
<evidence type="ECO:0000256" key="1">
    <source>
        <dbReference type="SAM" id="MobiDB-lite"/>
    </source>
</evidence>
<feature type="region of interest" description="Disordered" evidence="1">
    <location>
        <begin position="1"/>
        <end position="21"/>
    </location>
</feature>
<organism evidence="2 3">
    <name type="scientific">Nibribacter koreensis</name>
    <dbReference type="NCBI Taxonomy" id="1084519"/>
    <lineage>
        <taxon>Bacteria</taxon>
        <taxon>Pseudomonadati</taxon>
        <taxon>Bacteroidota</taxon>
        <taxon>Cytophagia</taxon>
        <taxon>Cytophagales</taxon>
        <taxon>Hymenobacteraceae</taxon>
        <taxon>Nibribacter</taxon>
    </lineage>
</organism>
<sequence>MFSLFLSSCQDQPTPRAARSTGQAFDLVSFLDQEAEALRQSNAKVSKTVLEDGQVKETKELQNLDWAPSPMPT</sequence>
<dbReference type="EMBL" id="BAABGX010000002">
    <property type="protein sequence ID" value="GAA4309589.1"/>
    <property type="molecule type" value="Genomic_DNA"/>
</dbReference>
<comment type="caution">
    <text evidence="2">The sequence shown here is derived from an EMBL/GenBank/DDBJ whole genome shotgun (WGS) entry which is preliminary data.</text>
</comment>
<accession>A0ABP8FRQ7</accession>
<name>A0ABP8FRQ7_9BACT</name>
<reference evidence="3" key="1">
    <citation type="journal article" date="2019" name="Int. J. Syst. Evol. Microbiol.">
        <title>The Global Catalogue of Microorganisms (GCM) 10K type strain sequencing project: providing services to taxonomists for standard genome sequencing and annotation.</title>
        <authorList>
            <consortium name="The Broad Institute Genomics Platform"/>
            <consortium name="The Broad Institute Genome Sequencing Center for Infectious Disease"/>
            <person name="Wu L."/>
            <person name="Ma J."/>
        </authorList>
    </citation>
    <scope>NUCLEOTIDE SEQUENCE [LARGE SCALE GENOMIC DNA]</scope>
    <source>
        <strain evidence="3">JCM 17917</strain>
    </source>
</reference>
<gene>
    <name evidence="2" type="ORF">GCM10023183_26840</name>
</gene>
<evidence type="ECO:0000313" key="2">
    <source>
        <dbReference type="EMBL" id="GAA4309589.1"/>
    </source>
</evidence>
<proteinExistence type="predicted"/>
<evidence type="ECO:0000313" key="3">
    <source>
        <dbReference type="Proteomes" id="UP001501844"/>
    </source>
</evidence>
<feature type="compositionally biased region" description="Polar residues" evidence="1">
    <location>
        <begin position="1"/>
        <end position="13"/>
    </location>
</feature>
<dbReference type="Proteomes" id="UP001501844">
    <property type="component" value="Unassembled WGS sequence"/>
</dbReference>
<keyword evidence="3" id="KW-1185">Reference proteome</keyword>